<evidence type="ECO:0000313" key="2">
    <source>
        <dbReference type="WBParaSite" id="nRc.2.0.1.t45956-RA"/>
    </source>
</evidence>
<proteinExistence type="predicted"/>
<dbReference type="WBParaSite" id="nRc.2.0.1.t45956-RA">
    <property type="protein sequence ID" value="nRc.2.0.1.t45956-RA"/>
    <property type="gene ID" value="nRc.2.0.1.g45956"/>
</dbReference>
<name>A0A915L889_ROMCU</name>
<evidence type="ECO:0000313" key="1">
    <source>
        <dbReference type="Proteomes" id="UP000887565"/>
    </source>
</evidence>
<dbReference type="Proteomes" id="UP000887565">
    <property type="component" value="Unplaced"/>
</dbReference>
<reference evidence="2" key="1">
    <citation type="submission" date="2022-11" db="UniProtKB">
        <authorList>
            <consortium name="WormBaseParasite"/>
        </authorList>
    </citation>
    <scope>IDENTIFICATION</scope>
</reference>
<sequence length="164" mass="18736">MIESQIFSDRHPNNRDQCEQSGDLWEAGVYYILDTTHSGLMKNTNVYTCGDGHSAWKGPFADGMLRPVLAETCRDMICHVYNLINFAKQKGHTSRYCPNQMTHNVQNCIEERLNVQNCIEERLSPPQMNMDDPVLYPTLATVYCGPQHTLGTIMPNSHKHFDCQ</sequence>
<protein>
    <submittedName>
        <fullName evidence="2">Uncharacterized protein</fullName>
    </submittedName>
</protein>
<dbReference type="AlphaFoldDB" id="A0A915L889"/>
<accession>A0A915L889</accession>
<organism evidence="1 2">
    <name type="scientific">Romanomermis culicivorax</name>
    <name type="common">Nematode worm</name>
    <dbReference type="NCBI Taxonomy" id="13658"/>
    <lineage>
        <taxon>Eukaryota</taxon>
        <taxon>Metazoa</taxon>
        <taxon>Ecdysozoa</taxon>
        <taxon>Nematoda</taxon>
        <taxon>Enoplea</taxon>
        <taxon>Dorylaimia</taxon>
        <taxon>Mermithida</taxon>
        <taxon>Mermithoidea</taxon>
        <taxon>Mermithidae</taxon>
        <taxon>Romanomermis</taxon>
    </lineage>
</organism>
<keyword evidence="1" id="KW-1185">Reference proteome</keyword>